<comment type="caution">
    <text evidence="2">The sequence shown here is derived from an EMBL/GenBank/DDBJ whole genome shotgun (WGS) entry which is preliminary data.</text>
</comment>
<feature type="transmembrane region" description="Helical" evidence="1">
    <location>
        <begin position="218"/>
        <end position="236"/>
    </location>
</feature>
<accession>A0A7Z8K126</accession>
<feature type="transmembrane region" description="Helical" evidence="1">
    <location>
        <begin position="6"/>
        <end position="23"/>
    </location>
</feature>
<dbReference type="EMBL" id="SZYE01000062">
    <property type="protein sequence ID" value="TKR23768.1"/>
    <property type="molecule type" value="Genomic_DNA"/>
</dbReference>
<keyword evidence="1" id="KW-1133">Transmembrane helix</keyword>
<feature type="transmembrane region" description="Helical" evidence="1">
    <location>
        <begin position="440"/>
        <end position="455"/>
    </location>
</feature>
<evidence type="ECO:0000313" key="2">
    <source>
        <dbReference type="EMBL" id="TKR23768.1"/>
    </source>
</evidence>
<name>A0A7Z8K126_9CELL</name>
<feature type="transmembrane region" description="Helical" evidence="1">
    <location>
        <begin position="513"/>
        <end position="533"/>
    </location>
</feature>
<feature type="transmembrane region" description="Helical" evidence="1">
    <location>
        <begin position="346"/>
        <end position="364"/>
    </location>
</feature>
<organism evidence="2 3">
    <name type="scientific">Cellulomonas hominis</name>
    <dbReference type="NCBI Taxonomy" id="156981"/>
    <lineage>
        <taxon>Bacteria</taxon>
        <taxon>Bacillati</taxon>
        <taxon>Actinomycetota</taxon>
        <taxon>Actinomycetes</taxon>
        <taxon>Micrococcales</taxon>
        <taxon>Cellulomonadaceae</taxon>
        <taxon>Cellulomonas</taxon>
    </lineage>
</organism>
<dbReference type="RefSeq" id="WP_154729460.1">
    <property type="nucleotide sequence ID" value="NZ_SZYE01000062.1"/>
</dbReference>
<feature type="transmembrane region" description="Helical" evidence="1">
    <location>
        <begin position="94"/>
        <end position="112"/>
    </location>
</feature>
<evidence type="ECO:0008006" key="4">
    <source>
        <dbReference type="Google" id="ProtNLM"/>
    </source>
</evidence>
<protein>
    <recommendedName>
        <fullName evidence="4">Glycosyltransferase RgtA/B/C/D-like domain-containing protein</fullName>
    </recommendedName>
</protein>
<proteinExistence type="predicted"/>
<gene>
    <name evidence="2" type="ORF">FA014_09555</name>
</gene>
<feature type="transmembrane region" description="Helical" evidence="1">
    <location>
        <begin position="243"/>
        <end position="261"/>
    </location>
</feature>
<feature type="transmembrane region" description="Helical" evidence="1">
    <location>
        <begin position="54"/>
        <end position="74"/>
    </location>
</feature>
<dbReference type="AlphaFoldDB" id="A0A7Z8K126"/>
<feature type="transmembrane region" description="Helical" evidence="1">
    <location>
        <begin position="415"/>
        <end position="433"/>
    </location>
</feature>
<evidence type="ECO:0000313" key="3">
    <source>
        <dbReference type="Proteomes" id="UP000308121"/>
    </source>
</evidence>
<feature type="transmembrane region" description="Helical" evidence="1">
    <location>
        <begin position="150"/>
        <end position="179"/>
    </location>
</feature>
<sequence>MAVATVLLGALMLLCGLPFAVALRRARDGWVAAGVDALLLGVVALPLAVTLWAWWGVAGAVLPAVAWGAAAVAVLRRGRAGLPRNPGRPGRDGVVRGVLWCAVLVAAAVLRLREVEFVPWVGDMGAYVNWANELARTGALEATWPPLLPAYLAVGATLLGTAHATAGMAVVGLVLVLALARLAQQLGVGPWAVLAAGAVVAVHGHAVWFATFPASESLAAPFLVVWLLTAHRALTAPTRAARWPHVLAGGVVVVALCLLRANGPLLLLPVLAVLVAVLAVPAWRRFAGAWSGVSAAAVAGSAVGYWYGIAVIPAYYVDMQLPLFLPARALAVLGDLGVLDGSARTAALLLVVVAVVCTAVPALGARVSRRATASPGAPSRRSETVVLLAAAVALAGLLVVLAVQDGDVWRIAGRLGVWLCAAGVLGAAGARWLPDEAARPVLLVGVATVLLYLVLQDARLGEPREHAFYLYWDRYLVSEVLPCLVLLGAVALHQGSRAAAAGLRRVRVDGLPAPAVAAPVAAAAAVAVVAWSAPGLRHANGDAFLRGARALAEDLAEVALAEGAPVVWAAAGDDEIADYFFPNTWMAFAVPLAVTSGLDVVDLDVGDFEPDAPAGEGRLRRAATCADGDDLTVLEVRRGGPGLGERLDGSDVALLHLGTVRGSWRVLPQRHEPDRWRTVEFEVDAWRATVPAALQRLPYACGDAAVDGGAGGVRQQLR</sequence>
<evidence type="ECO:0000256" key="1">
    <source>
        <dbReference type="SAM" id="Phobius"/>
    </source>
</evidence>
<feature type="transmembrane region" description="Helical" evidence="1">
    <location>
        <begin position="475"/>
        <end position="492"/>
    </location>
</feature>
<feature type="transmembrane region" description="Helical" evidence="1">
    <location>
        <begin position="30"/>
        <end position="48"/>
    </location>
</feature>
<dbReference type="Proteomes" id="UP000308121">
    <property type="component" value="Unassembled WGS sequence"/>
</dbReference>
<keyword evidence="1" id="KW-0472">Membrane</keyword>
<keyword evidence="1" id="KW-0812">Transmembrane</keyword>
<feature type="transmembrane region" description="Helical" evidence="1">
    <location>
        <begin position="191"/>
        <end position="212"/>
    </location>
</feature>
<feature type="transmembrane region" description="Helical" evidence="1">
    <location>
        <begin position="385"/>
        <end position="403"/>
    </location>
</feature>
<feature type="transmembrane region" description="Helical" evidence="1">
    <location>
        <begin position="267"/>
        <end position="283"/>
    </location>
</feature>
<feature type="transmembrane region" description="Helical" evidence="1">
    <location>
        <begin position="295"/>
        <end position="316"/>
    </location>
</feature>
<reference evidence="2 3" key="1">
    <citation type="submission" date="2019-05" db="EMBL/GenBank/DDBJ databases">
        <title>Genome sequence of Cellulomonas hominis strain CS1.</title>
        <authorList>
            <person name="Belmont J."/>
            <person name="Maclea K.S."/>
        </authorList>
    </citation>
    <scope>NUCLEOTIDE SEQUENCE [LARGE SCALE GENOMIC DNA]</scope>
    <source>
        <strain evidence="2 3">CS1</strain>
    </source>
</reference>
<dbReference type="OrthoDB" id="5115330at2"/>